<keyword evidence="2" id="KW-0812">Transmembrane</keyword>
<evidence type="ECO:0000313" key="3">
    <source>
        <dbReference type="EMBL" id="VDD75228.1"/>
    </source>
</evidence>
<protein>
    <submittedName>
        <fullName evidence="5">G protein-coupled receptor</fullName>
    </submittedName>
</protein>
<organism evidence="3 4">
    <name type="scientific">Mesocestoides corti</name>
    <name type="common">Flatworm</name>
    <dbReference type="NCBI Taxonomy" id="53468"/>
    <lineage>
        <taxon>Eukaryota</taxon>
        <taxon>Metazoa</taxon>
        <taxon>Spiralia</taxon>
        <taxon>Lophotrochozoa</taxon>
        <taxon>Platyhelminthes</taxon>
        <taxon>Cestoda</taxon>
        <taxon>Eucestoda</taxon>
        <taxon>Cyclophyllidea</taxon>
        <taxon>Mesocestoididae</taxon>
        <taxon>Mesocestoides</taxon>
    </lineage>
</organism>
<keyword evidence="2" id="KW-0472">Membrane</keyword>
<name>A0A0R3U3R1_MESCO</name>
<proteinExistence type="predicted"/>
<evidence type="ECO:0000256" key="1">
    <source>
        <dbReference type="SAM" id="MobiDB-lite"/>
    </source>
</evidence>
<feature type="transmembrane region" description="Helical" evidence="2">
    <location>
        <begin position="90"/>
        <end position="112"/>
    </location>
</feature>
<feature type="transmembrane region" description="Helical" evidence="2">
    <location>
        <begin position="58"/>
        <end position="78"/>
    </location>
</feature>
<feature type="region of interest" description="Disordered" evidence="1">
    <location>
        <begin position="343"/>
        <end position="366"/>
    </location>
</feature>
<feature type="transmembrane region" description="Helical" evidence="2">
    <location>
        <begin position="208"/>
        <end position="228"/>
    </location>
</feature>
<gene>
    <name evidence="3" type="ORF">MCOS_LOCUS1231</name>
</gene>
<dbReference type="Proteomes" id="UP000267029">
    <property type="component" value="Unassembled WGS sequence"/>
</dbReference>
<keyword evidence="4" id="KW-1185">Reference proteome</keyword>
<evidence type="ECO:0000313" key="4">
    <source>
        <dbReference type="Proteomes" id="UP000267029"/>
    </source>
</evidence>
<dbReference type="WBParaSite" id="MCU_005571-RA">
    <property type="protein sequence ID" value="MCU_005571-RA"/>
    <property type="gene ID" value="MCU_005571"/>
</dbReference>
<reference evidence="3 4" key="1">
    <citation type="submission" date="2018-10" db="EMBL/GenBank/DDBJ databases">
        <authorList>
            <consortium name="Pathogen Informatics"/>
        </authorList>
    </citation>
    <scope>NUCLEOTIDE SEQUENCE [LARGE SCALE GENOMIC DNA]</scope>
</reference>
<dbReference type="EMBL" id="UXSR01000141">
    <property type="protein sequence ID" value="VDD75228.1"/>
    <property type="molecule type" value="Genomic_DNA"/>
</dbReference>
<accession>A0A0R3U3R1</accession>
<sequence length="366" mass="41188">MDATKFIVANVVVANLIKAGVNYFSQHEDVEVSHLSVKPEENPSPELYSPPVPEPSWFLPYILALQISVFCLFFQTLRKYDLPSSRARKVLIGLIWSDLLFTITDVLHFTLYSNYGIDVFGPVSNGYCEVFSCAMDILQHLSVGLHLFLCGDVSGMLPPSLKSPLCVGLIGSLVANAMFSTMSYEYPEGAAKAPSCTIYRNLIIDSSYAQRLSSLHLLPCIGLAVIFIHQRASKLMRSGRQEKLPNEKGDEEMYVLNVKKFTLRTMICHYAISALYFFITIGIKIKHPRLIEAISQFDTPENMLRKFAYLHQVANTLCLFACLNLEATNSEQELMEEFGDIDDLNPQQHQSHQHQLPVDGDESEHV</sequence>
<keyword evidence="2" id="KW-1133">Transmembrane helix</keyword>
<feature type="transmembrane region" description="Helical" evidence="2">
    <location>
        <begin position="267"/>
        <end position="285"/>
    </location>
</feature>
<evidence type="ECO:0000256" key="2">
    <source>
        <dbReference type="SAM" id="Phobius"/>
    </source>
</evidence>
<evidence type="ECO:0000313" key="5">
    <source>
        <dbReference type="WBParaSite" id="MCU_005571-RA"/>
    </source>
</evidence>
<dbReference type="OrthoDB" id="6223480at2759"/>
<reference evidence="5" key="2">
    <citation type="submission" date="2019-11" db="UniProtKB">
        <authorList>
            <consortium name="WormBaseParasite"/>
        </authorList>
    </citation>
    <scope>IDENTIFICATION</scope>
</reference>
<dbReference type="AlphaFoldDB" id="A0A0R3U3R1"/>